<reference evidence="1 2" key="1">
    <citation type="submission" date="2016-03" db="EMBL/GenBank/DDBJ databases">
        <title>Comparative genomics of Rickettsiella.</title>
        <authorList>
            <person name="Chandler C."/>
            <person name="Wang Y."/>
        </authorList>
    </citation>
    <scope>NUCLEOTIDE SEQUENCE [LARGE SCALE GENOMIC DNA]</scope>
    <source>
        <strain evidence="1 2">RCFS May 2013</strain>
    </source>
</reference>
<proteinExistence type="predicted"/>
<name>A0A1J8PJ91_9COXI</name>
<keyword evidence="2" id="KW-1185">Reference proteome</keyword>
<evidence type="ECO:0000313" key="1">
    <source>
        <dbReference type="EMBL" id="OIZ95189.1"/>
    </source>
</evidence>
<evidence type="ECO:0000313" key="2">
    <source>
        <dbReference type="Proteomes" id="UP000183924"/>
    </source>
</evidence>
<sequence>MFSKASNKRSLLSYSGNAAFKKRIAPKIAAHIEKPIDVSLSGEDACLNKWLMENLSTILPIHITLATGRPSKRLAKFYPKKA</sequence>
<dbReference type="OrthoDB" id="5660074at2"/>
<dbReference type="STRING" id="1225476.A1D18_03590"/>
<dbReference type="Proteomes" id="UP000183924">
    <property type="component" value="Unassembled WGS sequence"/>
</dbReference>
<comment type="caution">
    <text evidence="1">The sequence shown here is derived from an EMBL/GenBank/DDBJ whole genome shotgun (WGS) entry which is preliminary data.</text>
</comment>
<dbReference type="AlphaFoldDB" id="A0A1J8PJ91"/>
<protein>
    <submittedName>
        <fullName evidence="1">Uncharacterized protein</fullName>
    </submittedName>
</protein>
<organism evidence="1 2">
    <name type="scientific">Candidatus Rickettsiella isopodorum</name>
    <dbReference type="NCBI Taxonomy" id="1225476"/>
    <lineage>
        <taxon>Bacteria</taxon>
        <taxon>Pseudomonadati</taxon>
        <taxon>Pseudomonadota</taxon>
        <taxon>Gammaproteobacteria</taxon>
        <taxon>Legionellales</taxon>
        <taxon>Coxiellaceae</taxon>
        <taxon>Rickettsiella</taxon>
    </lineage>
</organism>
<gene>
    <name evidence="1" type="ORF">A1D18_03590</name>
</gene>
<dbReference type="EMBL" id="LUKY01000032">
    <property type="protein sequence ID" value="OIZ95189.1"/>
    <property type="molecule type" value="Genomic_DNA"/>
</dbReference>
<dbReference type="RefSeq" id="WP_071662449.1">
    <property type="nucleotide sequence ID" value="NZ_LUKY01000032.1"/>
</dbReference>
<accession>A0A1J8PJ91</accession>